<dbReference type="SUPFAM" id="SSF55729">
    <property type="entry name" value="Acyl-CoA N-acyltransferases (Nat)"/>
    <property type="match status" value="1"/>
</dbReference>
<dbReference type="Gene3D" id="3.40.630.30">
    <property type="match status" value="1"/>
</dbReference>
<name>A0A846RWW1_9MICO</name>
<dbReference type="EMBL" id="JAATJN010000001">
    <property type="protein sequence ID" value="NJC55935.1"/>
    <property type="molecule type" value="Genomic_DNA"/>
</dbReference>
<evidence type="ECO:0000313" key="4">
    <source>
        <dbReference type="Proteomes" id="UP000576792"/>
    </source>
</evidence>
<proteinExistence type="predicted"/>
<feature type="domain" description="BioF2-like acetyltransferase" evidence="2">
    <location>
        <begin position="190"/>
        <end position="322"/>
    </location>
</feature>
<evidence type="ECO:0000256" key="1">
    <source>
        <dbReference type="SAM" id="MobiDB-lite"/>
    </source>
</evidence>
<protein>
    <recommendedName>
        <fullName evidence="2">BioF2-like acetyltransferase domain-containing protein</fullName>
    </recommendedName>
</protein>
<dbReference type="AlphaFoldDB" id="A0A846RWW1"/>
<feature type="compositionally biased region" description="Polar residues" evidence="1">
    <location>
        <begin position="10"/>
        <end position="24"/>
    </location>
</feature>
<accession>A0A846RWW1</accession>
<sequence>MSSELLMESLQDSSSRPRTSSRQATLRIHDPRDRAGWQAWSEAWVRCARADAFSHPSYLVDRAQPGEKPLAADFDDGHGSRVLFGFLLRPIVSDALGRAVAEECYDITTPLLYGGPQRFIAAGTHEETLLTSFWEHFRQWAQDNRVVSEFHRENPVAGPSPGYPGQRTEHAGHVVKGLEGRSEAEIFGDTSKSFRRTVRRAEAAGTDILIDETGARIDDFLDLYYATMDRNSAAASFYFPREHFDMLNTSFAGRITYLYALEAGRPTSAELLLQCSDIGYSLLGATAEAGLLSGANSLLSFRAFLYARSRGIRHYVLTGGVTNSDEDSLLRYKLSMAKSGLRRYFTASQVTDENRYEQLNRGHDTECGFFPGYRCPRCEQDRAGIRTTEVES</sequence>
<keyword evidence="4" id="KW-1185">Reference proteome</keyword>
<feature type="region of interest" description="Disordered" evidence="1">
    <location>
        <begin position="1"/>
        <end position="27"/>
    </location>
</feature>
<gene>
    <name evidence="3" type="ORF">BKA07_000970</name>
</gene>
<dbReference type="Pfam" id="PF13480">
    <property type="entry name" value="Acetyltransf_6"/>
    <property type="match status" value="1"/>
</dbReference>
<reference evidence="3 4" key="1">
    <citation type="submission" date="2020-03" db="EMBL/GenBank/DDBJ databases">
        <title>Sequencing the genomes of 1000 actinobacteria strains.</title>
        <authorList>
            <person name="Klenk H.-P."/>
        </authorList>
    </citation>
    <scope>NUCLEOTIDE SEQUENCE [LARGE SCALE GENOMIC DNA]</scope>
    <source>
        <strain evidence="3 4">DSM 18964</strain>
    </source>
</reference>
<comment type="caution">
    <text evidence="3">The sequence shown here is derived from an EMBL/GenBank/DDBJ whole genome shotgun (WGS) entry which is preliminary data.</text>
</comment>
<dbReference type="InterPro" id="IPR038740">
    <property type="entry name" value="BioF2-like_GNAT_dom"/>
</dbReference>
<dbReference type="InterPro" id="IPR016181">
    <property type="entry name" value="Acyl_CoA_acyltransferase"/>
</dbReference>
<organism evidence="3 4">
    <name type="scientific">Brevibacterium marinum</name>
    <dbReference type="NCBI Taxonomy" id="418643"/>
    <lineage>
        <taxon>Bacteria</taxon>
        <taxon>Bacillati</taxon>
        <taxon>Actinomycetota</taxon>
        <taxon>Actinomycetes</taxon>
        <taxon>Micrococcales</taxon>
        <taxon>Brevibacteriaceae</taxon>
        <taxon>Brevibacterium</taxon>
    </lineage>
</organism>
<dbReference type="Proteomes" id="UP000576792">
    <property type="component" value="Unassembled WGS sequence"/>
</dbReference>
<evidence type="ECO:0000313" key="3">
    <source>
        <dbReference type="EMBL" id="NJC55935.1"/>
    </source>
</evidence>
<evidence type="ECO:0000259" key="2">
    <source>
        <dbReference type="Pfam" id="PF13480"/>
    </source>
</evidence>
<dbReference type="RefSeq" id="WP_167949890.1">
    <property type="nucleotide sequence ID" value="NZ_BAAAPQ010000026.1"/>
</dbReference>